<comment type="caution">
    <text evidence="2">The sequence shown here is derived from an EMBL/GenBank/DDBJ whole genome shotgun (WGS) entry which is preliminary data.</text>
</comment>
<feature type="compositionally biased region" description="Low complexity" evidence="1">
    <location>
        <begin position="55"/>
        <end position="66"/>
    </location>
</feature>
<feature type="compositionally biased region" description="Basic and acidic residues" evidence="1">
    <location>
        <begin position="1"/>
        <end position="14"/>
    </location>
</feature>
<keyword evidence="3" id="KW-1185">Reference proteome</keyword>
<organism evidence="2 3">
    <name type="scientific">Ditylenchus destructor</name>
    <dbReference type="NCBI Taxonomy" id="166010"/>
    <lineage>
        <taxon>Eukaryota</taxon>
        <taxon>Metazoa</taxon>
        <taxon>Ecdysozoa</taxon>
        <taxon>Nematoda</taxon>
        <taxon>Chromadorea</taxon>
        <taxon>Rhabditida</taxon>
        <taxon>Tylenchina</taxon>
        <taxon>Tylenchomorpha</taxon>
        <taxon>Sphaerularioidea</taxon>
        <taxon>Anguinidae</taxon>
        <taxon>Anguininae</taxon>
        <taxon>Ditylenchus</taxon>
    </lineage>
</organism>
<reference evidence="2" key="1">
    <citation type="submission" date="2022-01" db="EMBL/GenBank/DDBJ databases">
        <title>Genome Sequence Resource for Two Populations of Ditylenchus destructor, the Migratory Endoparasitic Phytonematode.</title>
        <authorList>
            <person name="Zhang H."/>
            <person name="Lin R."/>
            <person name="Xie B."/>
        </authorList>
    </citation>
    <scope>NUCLEOTIDE SEQUENCE</scope>
    <source>
        <strain evidence="2">BazhouSP</strain>
    </source>
</reference>
<dbReference type="EMBL" id="JAKKPZ010000820">
    <property type="protein sequence ID" value="KAI1692119.1"/>
    <property type="molecule type" value="Genomic_DNA"/>
</dbReference>
<dbReference type="Proteomes" id="UP001201812">
    <property type="component" value="Unassembled WGS sequence"/>
</dbReference>
<protein>
    <submittedName>
        <fullName evidence="2">Uncharacterized protein</fullName>
    </submittedName>
</protein>
<feature type="compositionally biased region" description="Basic residues" evidence="1">
    <location>
        <begin position="67"/>
        <end position="79"/>
    </location>
</feature>
<feature type="region of interest" description="Disordered" evidence="1">
    <location>
        <begin position="1"/>
        <end position="90"/>
    </location>
</feature>
<evidence type="ECO:0000256" key="1">
    <source>
        <dbReference type="SAM" id="MobiDB-lite"/>
    </source>
</evidence>
<evidence type="ECO:0000313" key="2">
    <source>
        <dbReference type="EMBL" id="KAI1692119.1"/>
    </source>
</evidence>
<dbReference type="AlphaFoldDB" id="A0AAD4QT29"/>
<name>A0AAD4QT29_9BILA</name>
<sequence length="90" mass="9751">MARGEREIQVRQEQAEQSVGEGDALAEQRVADVGHHALASAEQDHEEADDHAGNDSGSVSSDSSTRLPRRRGARGRCPRLRPAPAWPASR</sequence>
<evidence type="ECO:0000313" key="3">
    <source>
        <dbReference type="Proteomes" id="UP001201812"/>
    </source>
</evidence>
<gene>
    <name evidence="2" type="ORF">DdX_21419</name>
</gene>
<accession>A0AAD4QT29</accession>
<proteinExistence type="predicted"/>